<accession>A0A7I8W846</accession>
<name>A0A7I8W846_9ANNE</name>
<dbReference type="AlphaFoldDB" id="A0A7I8W846"/>
<proteinExistence type="predicted"/>
<evidence type="ECO:0000313" key="3">
    <source>
        <dbReference type="Proteomes" id="UP000549394"/>
    </source>
</evidence>
<protein>
    <submittedName>
        <fullName evidence="2">DgyrCDS12375</fullName>
    </submittedName>
</protein>
<keyword evidence="3" id="KW-1185">Reference proteome</keyword>
<feature type="region of interest" description="Disordered" evidence="1">
    <location>
        <begin position="97"/>
        <end position="121"/>
    </location>
</feature>
<comment type="caution">
    <text evidence="2">The sequence shown here is derived from an EMBL/GenBank/DDBJ whole genome shotgun (WGS) entry which is preliminary data.</text>
</comment>
<gene>
    <name evidence="2" type="ORF">DGYR_LOCUS11668</name>
</gene>
<organism evidence="2 3">
    <name type="scientific">Dimorphilus gyrociliatus</name>
    <dbReference type="NCBI Taxonomy" id="2664684"/>
    <lineage>
        <taxon>Eukaryota</taxon>
        <taxon>Metazoa</taxon>
        <taxon>Spiralia</taxon>
        <taxon>Lophotrochozoa</taxon>
        <taxon>Annelida</taxon>
        <taxon>Polychaeta</taxon>
        <taxon>Polychaeta incertae sedis</taxon>
        <taxon>Dinophilidae</taxon>
        <taxon>Dimorphilus</taxon>
    </lineage>
</organism>
<dbReference type="Proteomes" id="UP000549394">
    <property type="component" value="Unassembled WGS sequence"/>
</dbReference>
<reference evidence="2 3" key="1">
    <citation type="submission" date="2020-08" db="EMBL/GenBank/DDBJ databases">
        <authorList>
            <person name="Hejnol A."/>
        </authorList>
    </citation>
    <scope>NUCLEOTIDE SEQUENCE [LARGE SCALE GENOMIC DNA]</scope>
</reference>
<sequence>MSCLLACFGVHDSKVQPLTREETQTYSDIHVSNYIERLANHDWSKFNEAFSIEDVPIDPGVKLRRKKPREGVDEKLIKSIHIDSAYEILGFTDFNNNDNGDDQSTVASSDVRDSRAHPKGDIENISVGINAQPHTAVPMGVDTSTEEGEEGCLEDLTFENNQKKNLTEVK</sequence>
<feature type="region of interest" description="Disordered" evidence="1">
    <location>
        <begin position="134"/>
        <end position="157"/>
    </location>
</feature>
<evidence type="ECO:0000313" key="2">
    <source>
        <dbReference type="EMBL" id="CAD5124072.1"/>
    </source>
</evidence>
<feature type="compositionally biased region" description="Basic and acidic residues" evidence="1">
    <location>
        <begin position="110"/>
        <end position="121"/>
    </location>
</feature>
<feature type="compositionally biased region" description="Acidic residues" evidence="1">
    <location>
        <begin position="144"/>
        <end position="157"/>
    </location>
</feature>
<dbReference type="EMBL" id="CAJFCJ010000020">
    <property type="protein sequence ID" value="CAD5124072.1"/>
    <property type="molecule type" value="Genomic_DNA"/>
</dbReference>
<evidence type="ECO:0000256" key="1">
    <source>
        <dbReference type="SAM" id="MobiDB-lite"/>
    </source>
</evidence>